<comment type="caution">
    <text evidence="1">The sequence shown here is derived from an EMBL/GenBank/DDBJ whole genome shotgun (WGS) entry which is preliminary data.</text>
</comment>
<protein>
    <submittedName>
        <fullName evidence="1">Uncharacterized protein</fullName>
    </submittedName>
</protein>
<dbReference type="Proteomes" id="UP001596215">
    <property type="component" value="Unassembled WGS sequence"/>
</dbReference>
<reference evidence="2" key="1">
    <citation type="journal article" date="2019" name="Int. J. Syst. Evol. Microbiol.">
        <title>The Global Catalogue of Microorganisms (GCM) 10K type strain sequencing project: providing services to taxonomists for standard genome sequencing and annotation.</title>
        <authorList>
            <consortium name="The Broad Institute Genomics Platform"/>
            <consortium name="The Broad Institute Genome Sequencing Center for Infectious Disease"/>
            <person name="Wu L."/>
            <person name="Ma J."/>
        </authorList>
    </citation>
    <scope>NUCLEOTIDE SEQUENCE [LARGE SCALE GENOMIC DNA]</scope>
    <source>
        <strain evidence="2">CGMCC 4.1530</strain>
    </source>
</reference>
<name>A0ABW1VPK8_9GAMM</name>
<gene>
    <name evidence="1" type="ORF">ACFP73_06505</name>
</gene>
<accession>A0ABW1VPK8</accession>
<sequence length="79" mass="8776">MNHSTLTDAICTRASAVKKAQTRTVIGVASDNMTAIDKLVLRINTGSKQSAYLWVSQNNRNKALALFVFQAKNYRLEAF</sequence>
<organism evidence="1 2">
    <name type="scientific">Tatumella punctata</name>
    <dbReference type="NCBI Taxonomy" id="399969"/>
    <lineage>
        <taxon>Bacteria</taxon>
        <taxon>Pseudomonadati</taxon>
        <taxon>Pseudomonadota</taxon>
        <taxon>Gammaproteobacteria</taxon>
        <taxon>Enterobacterales</taxon>
        <taxon>Erwiniaceae</taxon>
        <taxon>Tatumella</taxon>
    </lineage>
</organism>
<keyword evidence="2" id="KW-1185">Reference proteome</keyword>
<evidence type="ECO:0000313" key="2">
    <source>
        <dbReference type="Proteomes" id="UP001596215"/>
    </source>
</evidence>
<dbReference type="EMBL" id="JBHSUC010000005">
    <property type="protein sequence ID" value="MFC6361757.1"/>
    <property type="molecule type" value="Genomic_DNA"/>
</dbReference>
<proteinExistence type="predicted"/>
<dbReference type="RefSeq" id="WP_212707269.1">
    <property type="nucleotide sequence ID" value="NZ_BAAAFW010000095.1"/>
</dbReference>
<evidence type="ECO:0000313" key="1">
    <source>
        <dbReference type="EMBL" id="MFC6361757.1"/>
    </source>
</evidence>